<keyword evidence="21" id="KW-1185">Reference proteome</keyword>
<dbReference type="InterPro" id="IPR004031">
    <property type="entry name" value="PMP22/EMP/MP20/Claudin"/>
</dbReference>
<keyword evidence="12 18" id="KW-0472">Membrane</keyword>
<evidence type="ECO:0000256" key="7">
    <source>
        <dbReference type="ARBA" id="ARBA00022692"/>
    </source>
</evidence>
<keyword evidence="6 18" id="KW-0107">Calcium channel</keyword>
<dbReference type="EMBL" id="CM014100">
    <property type="protein sequence ID" value="TKS91741.1"/>
    <property type="molecule type" value="Genomic_DNA"/>
</dbReference>
<evidence type="ECO:0000256" key="1">
    <source>
        <dbReference type="ARBA" id="ARBA00004141"/>
    </source>
</evidence>
<keyword evidence="3 18" id="KW-0813">Transport</keyword>
<evidence type="ECO:0000256" key="16">
    <source>
        <dbReference type="ARBA" id="ARBA00042597"/>
    </source>
</evidence>
<evidence type="ECO:0000256" key="15">
    <source>
        <dbReference type="ARBA" id="ARBA00042269"/>
    </source>
</evidence>
<proteinExistence type="inferred from homology"/>
<evidence type="ECO:0000256" key="14">
    <source>
        <dbReference type="ARBA" id="ARBA00039975"/>
    </source>
</evidence>
<evidence type="ECO:0000313" key="21">
    <source>
        <dbReference type="Proteomes" id="UP000298787"/>
    </source>
</evidence>
<evidence type="ECO:0000256" key="8">
    <source>
        <dbReference type="ARBA" id="ARBA00022837"/>
    </source>
</evidence>
<keyword evidence="7 18" id="KW-0812">Transmembrane</keyword>
<feature type="region of interest" description="Disordered" evidence="19">
    <location>
        <begin position="205"/>
        <end position="282"/>
    </location>
</feature>
<comment type="subcellular location">
    <subcellularLocation>
        <location evidence="1 18">Membrane</location>
        <topology evidence="1 18">Multi-pass membrane protein</topology>
    </subcellularLocation>
</comment>
<dbReference type="GO" id="GO:0032281">
    <property type="term" value="C:AMPA glutamate receptor complex"/>
    <property type="evidence" value="ECO:0007669"/>
    <property type="project" value="TreeGrafter"/>
</dbReference>
<dbReference type="STRING" id="240159.A0A4U5VTS9"/>
<reference evidence="20 21" key="1">
    <citation type="submission" date="2019-01" db="EMBL/GenBank/DDBJ databases">
        <title>Genome Assembly of Collichthys lucidus.</title>
        <authorList>
            <person name="Cai M."/>
            <person name="Xiao S."/>
        </authorList>
    </citation>
    <scope>NUCLEOTIDE SEQUENCE [LARGE SCALE GENOMIC DNA]</scope>
    <source>
        <strain evidence="20">JT15FE1705JMU</strain>
        <tissue evidence="20">Muscle</tissue>
    </source>
</reference>
<sequence>MLMCDRGVQMLVTTVGAFAAFSLMTIAVGTDYWLYSRGVCRVKSSGDNDTSRKNEEVNLWGVFDRAGDLNDHLVIERRNRVLNGDGDKNDHPGGCGNEEGGGGRQKLESQSDGLSNIIGIIVYISANSGDPGQSDSKKSYSYGWSFYFGALSFIMAEMVGVLAVHMFIEKHRKLRAKSRTELIKKSAFSRIPSYRYRFRRRSSVRSSEAPSRDASPLGKGGYTGPAASEMPMYTLNPREAGNAGSKSGGGLGGLLNSEREFLQSSTLTKDYSKDPNRRTTPV</sequence>
<keyword evidence="5 18" id="KW-0109">Calcium transport</keyword>
<evidence type="ECO:0000256" key="6">
    <source>
        <dbReference type="ARBA" id="ARBA00022673"/>
    </source>
</evidence>
<comment type="similarity">
    <text evidence="2 18">Belongs to the PMP-22/EMP/MP20 family. CACNG subfamily.</text>
</comment>
<keyword evidence="9 18" id="KW-0851">Voltage-gated channel</keyword>
<organism evidence="20 21">
    <name type="scientific">Collichthys lucidus</name>
    <name type="common">Big head croaker</name>
    <name type="synonym">Sciaena lucida</name>
    <dbReference type="NCBI Taxonomy" id="240159"/>
    <lineage>
        <taxon>Eukaryota</taxon>
        <taxon>Metazoa</taxon>
        <taxon>Chordata</taxon>
        <taxon>Craniata</taxon>
        <taxon>Vertebrata</taxon>
        <taxon>Euteleostomi</taxon>
        <taxon>Actinopterygii</taxon>
        <taxon>Neopterygii</taxon>
        <taxon>Teleostei</taxon>
        <taxon>Neoteleostei</taxon>
        <taxon>Acanthomorphata</taxon>
        <taxon>Eupercaria</taxon>
        <taxon>Sciaenidae</taxon>
        <taxon>Collichthys</taxon>
    </lineage>
</organism>
<dbReference type="Gene3D" id="1.20.140.150">
    <property type="match status" value="2"/>
</dbReference>
<keyword evidence="4" id="KW-0597">Phosphoprotein</keyword>
<keyword evidence="8 18" id="KW-0106">Calcium</keyword>
<dbReference type="GO" id="GO:0098839">
    <property type="term" value="C:postsynaptic density membrane"/>
    <property type="evidence" value="ECO:0007669"/>
    <property type="project" value="TreeGrafter"/>
</dbReference>
<gene>
    <name evidence="20" type="ORF">D9C73_026060</name>
</gene>
<evidence type="ECO:0000256" key="13">
    <source>
        <dbReference type="ARBA" id="ARBA00023303"/>
    </source>
</evidence>
<keyword evidence="13 18" id="KW-0407">Ion channel</keyword>
<dbReference type="GO" id="GO:0005245">
    <property type="term" value="F:voltage-gated calcium channel activity"/>
    <property type="evidence" value="ECO:0007669"/>
    <property type="project" value="TreeGrafter"/>
</dbReference>
<dbReference type="InterPro" id="IPR008368">
    <property type="entry name" value="VDCC_gsu"/>
</dbReference>
<name>A0A4U5VTS9_COLLU</name>
<feature type="compositionally biased region" description="Basic and acidic residues" evidence="19">
    <location>
        <begin position="270"/>
        <end position="282"/>
    </location>
</feature>
<dbReference type="GO" id="GO:0016247">
    <property type="term" value="F:channel regulator activity"/>
    <property type="evidence" value="ECO:0007669"/>
    <property type="project" value="TreeGrafter"/>
</dbReference>
<evidence type="ECO:0000256" key="17">
    <source>
        <dbReference type="ARBA" id="ARBA00046938"/>
    </source>
</evidence>
<dbReference type="PANTHER" id="PTHR12107">
    <property type="entry name" value="VOLTAGE-DEPENDENT CALCIUM CHANNEL GAMMA SUBUNIT"/>
    <property type="match status" value="1"/>
</dbReference>
<keyword evidence="11 18" id="KW-0406">Ion transport</keyword>
<dbReference type="PANTHER" id="PTHR12107:SF5">
    <property type="entry name" value="VOLTAGE-DEPENDENT CALCIUM CHANNEL GAMMA-3 SUBUNIT"/>
    <property type="match status" value="1"/>
</dbReference>
<evidence type="ECO:0000256" key="9">
    <source>
        <dbReference type="ARBA" id="ARBA00022882"/>
    </source>
</evidence>
<feature type="compositionally biased region" description="Gly residues" evidence="19">
    <location>
        <begin position="93"/>
        <end position="104"/>
    </location>
</feature>
<dbReference type="GO" id="GO:0098943">
    <property type="term" value="P:neurotransmitter receptor transport, postsynaptic endosome to lysosome"/>
    <property type="evidence" value="ECO:0007669"/>
    <property type="project" value="TreeGrafter"/>
</dbReference>
<dbReference type="PRINTS" id="PR01792">
    <property type="entry name" value="VDCCGAMMA"/>
</dbReference>
<protein>
    <recommendedName>
        <fullName evidence="14">Voltage-dependent calcium channel gamma-3 subunit</fullName>
    </recommendedName>
    <alternativeName>
        <fullName evidence="15">Neuronal voltage-gated calcium channel gamma-3 subunit</fullName>
    </alternativeName>
    <alternativeName>
        <fullName evidence="16">Transmembrane AMPAR regulatory protein gamma-3</fullName>
    </alternativeName>
</protein>
<evidence type="ECO:0000256" key="3">
    <source>
        <dbReference type="ARBA" id="ARBA00022448"/>
    </source>
</evidence>
<evidence type="ECO:0000256" key="11">
    <source>
        <dbReference type="ARBA" id="ARBA00023065"/>
    </source>
</evidence>
<dbReference type="GO" id="GO:0019226">
    <property type="term" value="P:transmission of nerve impulse"/>
    <property type="evidence" value="ECO:0007669"/>
    <property type="project" value="TreeGrafter"/>
</dbReference>
<evidence type="ECO:0000256" key="5">
    <source>
        <dbReference type="ARBA" id="ARBA00022568"/>
    </source>
</evidence>
<comment type="subunit">
    <text evidence="17">The L-type calcium channel is composed of five subunits: alpha-1, alpha-2/delta, beta and gamma. Acts as an auxiliary subunit for AMPA-selective glutamate receptors (AMPARs). Found in a complex with GRIA1, GRIA2, GRIA3, GRIA4, CNIH2, CNIH3, CACNG2, CACNG4, CACNG5, CACNG7 and CACNG8. Interacts with AP4M1 and GRIA1; associates GRIA1 with the adaptor protein complex 4 (AP-4) to target GRIA1 to the somatodendritic compartment of neurons.</text>
</comment>
<dbReference type="GO" id="GO:0098970">
    <property type="term" value="P:postsynaptic neurotransmitter receptor diffusion trapping"/>
    <property type="evidence" value="ECO:0007669"/>
    <property type="project" value="TreeGrafter"/>
</dbReference>
<evidence type="ECO:0000256" key="18">
    <source>
        <dbReference type="RuleBase" id="RU363085"/>
    </source>
</evidence>
<comment type="caution">
    <text evidence="18">Lacks conserved residue(s) required for the propagation of feature annotation.</text>
</comment>
<evidence type="ECO:0000256" key="12">
    <source>
        <dbReference type="ARBA" id="ARBA00023136"/>
    </source>
</evidence>
<evidence type="ECO:0000256" key="19">
    <source>
        <dbReference type="SAM" id="MobiDB-lite"/>
    </source>
</evidence>
<accession>A0A4U5VTS9</accession>
<dbReference type="Pfam" id="PF00822">
    <property type="entry name" value="PMP22_Claudin"/>
    <property type="match status" value="1"/>
</dbReference>
<feature type="region of interest" description="Disordered" evidence="19">
    <location>
        <begin position="83"/>
        <end position="109"/>
    </location>
</feature>
<evidence type="ECO:0000256" key="10">
    <source>
        <dbReference type="ARBA" id="ARBA00022989"/>
    </source>
</evidence>
<evidence type="ECO:0000313" key="20">
    <source>
        <dbReference type="EMBL" id="TKS91741.1"/>
    </source>
</evidence>
<dbReference type="InterPro" id="IPR051072">
    <property type="entry name" value="CACNG_subunit"/>
</dbReference>
<evidence type="ECO:0000256" key="2">
    <source>
        <dbReference type="ARBA" id="ARBA00007111"/>
    </source>
</evidence>
<dbReference type="Proteomes" id="UP000298787">
    <property type="component" value="Chromosome 23"/>
</dbReference>
<evidence type="ECO:0000256" key="4">
    <source>
        <dbReference type="ARBA" id="ARBA00022553"/>
    </source>
</evidence>
<dbReference type="AlphaFoldDB" id="A0A4U5VTS9"/>
<dbReference type="GO" id="GO:0051968">
    <property type="term" value="P:positive regulation of synaptic transmission, glutamatergic"/>
    <property type="evidence" value="ECO:0007669"/>
    <property type="project" value="TreeGrafter"/>
</dbReference>
<dbReference type="GO" id="GO:0099590">
    <property type="term" value="P:neurotransmitter receptor internalization"/>
    <property type="evidence" value="ECO:0007669"/>
    <property type="project" value="TreeGrafter"/>
</dbReference>
<keyword evidence="10 18" id="KW-1133">Transmembrane helix</keyword>
<feature type="transmembrane region" description="Helical" evidence="18">
    <location>
        <begin position="144"/>
        <end position="168"/>
    </location>
</feature>